<reference evidence="1" key="1">
    <citation type="journal article" date="2015" name="Nature">
        <title>Complex archaea that bridge the gap between prokaryotes and eukaryotes.</title>
        <authorList>
            <person name="Spang A."/>
            <person name="Saw J.H."/>
            <person name="Jorgensen S.L."/>
            <person name="Zaremba-Niedzwiedzka K."/>
            <person name="Martijn J."/>
            <person name="Lind A.E."/>
            <person name="van Eijk R."/>
            <person name="Schleper C."/>
            <person name="Guy L."/>
            <person name="Ettema T.J."/>
        </authorList>
    </citation>
    <scope>NUCLEOTIDE SEQUENCE</scope>
</reference>
<protein>
    <submittedName>
        <fullName evidence="1">Uncharacterized protein</fullName>
    </submittedName>
</protein>
<accession>A0A0F9E070</accession>
<organism evidence="1">
    <name type="scientific">marine sediment metagenome</name>
    <dbReference type="NCBI Taxonomy" id="412755"/>
    <lineage>
        <taxon>unclassified sequences</taxon>
        <taxon>metagenomes</taxon>
        <taxon>ecological metagenomes</taxon>
    </lineage>
</organism>
<dbReference type="EMBL" id="LAZR01026863">
    <property type="protein sequence ID" value="KKL67418.1"/>
    <property type="molecule type" value="Genomic_DNA"/>
</dbReference>
<proteinExistence type="predicted"/>
<evidence type="ECO:0000313" key="1">
    <source>
        <dbReference type="EMBL" id="KKL67418.1"/>
    </source>
</evidence>
<sequence>KIPIFLFFGQENSKNQEYGLSALGVTHIFDHQNVEILQLD</sequence>
<gene>
    <name evidence="1" type="ORF">LCGC14_2135160</name>
</gene>
<name>A0A0F9E070_9ZZZZ</name>
<comment type="caution">
    <text evidence="1">The sequence shown here is derived from an EMBL/GenBank/DDBJ whole genome shotgun (WGS) entry which is preliminary data.</text>
</comment>
<dbReference type="AlphaFoldDB" id="A0A0F9E070"/>
<feature type="non-terminal residue" evidence="1">
    <location>
        <position position="1"/>
    </location>
</feature>